<dbReference type="OrthoDB" id="10428910at2759"/>
<accession>D7G608</accession>
<evidence type="ECO:0000313" key="3">
    <source>
        <dbReference type="Proteomes" id="UP000002630"/>
    </source>
</evidence>
<reference evidence="2 3" key="1">
    <citation type="journal article" date="2010" name="Nature">
        <title>The Ectocarpus genome and the independent evolution of multicellularity in brown algae.</title>
        <authorList>
            <person name="Cock J.M."/>
            <person name="Sterck L."/>
            <person name="Rouze P."/>
            <person name="Scornet D."/>
            <person name="Allen A.E."/>
            <person name="Amoutzias G."/>
            <person name="Anthouard V."/>
            <person name="Artiguenave F."/>
            <person name="Aury J.M."/>
            <person name="Badger J.H."/>
            <person name="Beszteri B."/>
            <person name="Billiau K."/>
            <person name="Bonnet E."/>
            <person name="Bothwell J.H."/>
            <person name="Bowler C."/>
            <person name="Boyen C."/>
            <person name="Brownlee C."/>
            <person name="Carrano C.J."/>
            <person name="Charrier B."/>
            <person name="Cho G.Y."/>
            <person name="Coelho S.M."/>
            <person name="Collen J."/>
            <person name="Corre E."/>
            <person name="Da Silva C."/>
            <person name="Delage L."/>
            <person name="Delaroque N."/>
            <person name="Dittami S.M."/>
            <person name="Doulbeau S."/>
            <person name="Elias M."/>
            <person name="Farnham G."/>
            <person name="Gachon C.M."/>
            <person name="Gschloessl B."/>
            <person name="Heesch S."/>
            <person name="Jabbari K."/>
            <person name="Jubin C."/>
            <person name="Kawai H."/>
            <person name="Kimura K."/>
            <person name="Kloareg B."/>
            <person name="Kupper F.C."/>
            <person name="Lang D."/>
            <person name="Le Bail A."/>
            <person name="Leblanc C."/>
            <person name="Lerouge P."/>
            <person name="Lohr M."/>
            <person name="Lopez P.J."/>
            <person name="Martens C."/>
            <person name="Maumus F."/>
            <person name="Michel G."/>
            <person name="Miranda-Saavedra D."/>
            <person name="Morales J."/>
            <person name="Moreau H."/>
            <person name="Motomura T."/>
            <person name="Nagasato C."/>
            <person name="Napoli C.A."/>
            <person name="Nelson D.R."/>
            <person name="Nyvall-Collen P."/>
            <person name="Peters A.F."/>
            <person name="Pommier C."/>
            <person name="Potin P."/>
            <person name="Poulain J."/>
            <person name="Quesneville H."/>
            <person name="Read B."/>
            <person name="Rensing S.A."/>
            <person name="Ritter A."/>
            <person name="Rousvoal S."/>
            <person name="Samanta M."/>
            <person name="Samson G."/>
            <person name="Schroeder D.C."/>
            <person name="Segurens B."/>
            <person name="Strittmatter M."/>
            <person name="Tonon T."/>
            <person name="Tregear J.W."/>
            <person name="Valentin K."/>
            <person name="von Dassow P."/>
            <person name="Yamagishi T."/>
            <person name="Van de Peer Y."/>
            <person name="Wincker P."/>
        </authorList>
    </citation>
    <scope>NUCLEOTIDE SEQUENCE [LARGE SCALE GENOMIC DNA]</scope>
    <source>
        <strain evidence="3">Ec32 / CCAP1310/4</strain>
    </source>
</reference>
<organism evidence="2 3">
    <name type="scientific">Ectocarpus siliculosus</name>
    <name type="common">Brown alga</name>
    <name type="synonym">Conferva siliculosa</name>
    <dbReference type="NCBI Taxonomy" id="2880"/>
    <lineage>
        <taxon>Eukaryota</taxon>
        <taxon>Sar</taxon>
        <taxon>Stramenopiles</taxon>
        <taxon>Ochrophyta</taxon>
        <taxon>PX clade</taxon>
        <taxon>Phaeophyceae</taxon>
        <taxon>Ectocarpales</taxon>
        <taxon>Ectocarpaceae</taxon>
        <taxon>Ectocarpus</taxon>
    </lineage>
</organism>
<name>D7G608_ECTSI</name>
<dbReference type="EMBL" id="FN649760">
    <property type="protein sequence ID" value="CBJ27417.1"/>
    <property type="molecule type" value="Genomic_DNA"/>
</dbReference>
<protein>
    <submittedName>
        <fullName evidence="2">Uncharacterized protein</fullName>
    </submittedName>
</protein>
<dbReference type="Proteomes" id="UP000002630">
    <property type="component" value="Unassembled WGS sequence"/>
</dbReference>
<gene>
    <name evidence="2" type="ORF">Esi_0071_0008</name>
</gene>
<feature type="compositionally biased region" description="Basic and acidic residues" evidence="1">
    <location>
        <begin position="36"/>
        <end position="46"/>
    </location>
</feature>
<proteinExistence type="predicted"/>
<feature type="region of interest" description="Disordered" evidence="1">
    <location>
        <begin position="20"/>
        <end position="61"/>
    </location>
</feature>
<feature type="region of interest" description="Disordered" evidence="1">
    <location>
        <begin position="149"/>
        <end position="168"/>
    </location>
</feature>
<dbReference type="AlphaFoldDB" id="D7G608"/>
<dbReference type="InParanoid" id="D7G608"/>
<feature type="region of interest" description="Disordered" evidence="1">
    <location>
        <begin position="85"/>
        <end position="104"/>
    </location>
</feature>
<evidence type="ECO:0000256" key="1">
    <source>
        <dbReference type="SAM" id="MobiDB-lite"/>
    </source>
</evidence>
<evidence type="ECO:0000313" key="2">
    <source>
        <dbReference type="EMBL" id="CBJ27417.1"/>
    </source>
</evidence>
<sequence length="471" mass="50124">MSRDPVIRAVLVGELRRQVKGWNHAGSGADDDHEAEGEKQQRRDGLADGGEGATAAARPPPATIVVDPIHLTLTLETLSNVMRASRRDINSSRRRSTAEEPEAAGLNWRFGAGVGSGGRTAVAGEDEEDEVPWPFRFLYGENNYEGAAGYAHDGGNEDDDTITPSVGGVVSGPWPLDRKLVADIAELMLSAASARDSEGAVARGEDAELGEVLEAAAASSLREISHHSELVGLLLRRRPLVGLVAVSQDSMMAAQASSEATLNICNAYRRCHGLPEASEPKASYDEVITWVNKTLAQEWAGSPSGDLDTSEADQAFVRQAERSTLPPSPYSSVLINMQMSTGVGMALGVPWGAARRWIAWRRAGETFSALSRLSLPRALLLAGLRAGLGTTALVATHGPAGFRPQARPWILDATSGSRGTLAMSAAREVSELAYLYAILRLCPYSLLPSLVVSAVVWNGHRYGGVVDDWGA</sequence>
<keyword evidence="3" id="KW-1185">Reference proteome</keyword>